<dbReference type="Gene3D" id="3.30.565.10">
    <property type="entry name" value="Histidine kinase-like ATPase, C-terminal domain"/>
    <property type="match status" value="1"/>
</dbReference>
<dbReference type="InterPro" id="IPR003661">
    <property type="entry name" value="HisK_dim/P_dom"/>
</dbReference>
<dbReference type="EMBL" id="CP002209">
    <property type="protein sequence ID" value="ADN76303.1"/>
    <property type="molecule type" value="Genomic_DNA"/>
</dbReference>
<dbReference type="InterPro" id="IPR005467">
    <property type="entry name" value="His_kinase_dom"/>
</dbReference>
<dbReference type="SMART" id="SM00091">
    <property type="entry name" value="PAS"/>
    <property type="match status" value="1"/>
</dbReference>
<dbReference type="GO" id="GO:0000155">
    <property type="term" value="F:phosphorelay sensor kinase activity"/>
    <property type="evidence" value="ECO:0007669"/>
    <property type="project" value="InterPro"/>
</dbReference>
<dbReference type="eggNOG" id="COG5000">
    <property type="taxonomic scope" value="Bacteria"/>
</dbReference>
<evidence type="ECO:0000256" key="1">
    <source>
        <dbReference type="ARBA" id="ARBA00000085"/>
    </source>
</evidence>
<dbReference type="GO" id="GO:0005524">
    <property type="term" value="F:ATP binding"/>
    <property type="evidence" value="ECO:0007669"/>
    <property type="project" value="UniProtKB-KW"/>
</dbReference>
<dbReference type="HOGENOM" id="CLU_000445_114_4_6"/>
<dbReference type="Gene3D" id="1.10.287.130">
    <property type="match status" value="1"/>
</dbReference>
<dbReference type="GO" id="GO:0006355">
    <property type="term" value="P:regulation of DNA-templated transcription"/>
    <property type="evidence" value="ECO:0007669"/>
    <property type="project" value="InterPro"/>
</dbReference>
<keyword evidence="15" id="KW-1185">Reference proteome</keyword>
<dbReference type="OrthoDB" id="1931120at2"/>
<dbReference type="EC" id="2.7.13.3" evidence="3"/>
<dbReference type="Pfam" id="PF00989">
    <property type="entry name" value="PAS"/>
    <property type="match status" value="1"/>
</dbReference>
<evidence type="ECO:0000259" key="11">
    <source>
        <dbReference type="PROSITE" id="PS50109"/>
    </source>
</evidence>
<keyword evidence="6" id="KW-0547">Nucleotide-binding</keyword>
<dbReference type="InterPro" id="IPR036890">
    <property type="entry name" value="HATPase_C_sf"/>
</dbReference>
<dbReference type="GeneID" id="67182307"/>
<dbReference type="CDD" id="cd00130">
    <property type="entry name" value="PAS"/>
    <property type="match status" value="1"/>
</dbReference>
<dbReference type="Pfam" id="PF02518">
    <property type="entry name" value="HATPase_c"/>
    <property type="match status" value="1"/>
</dbReference>
<evidence type="ECO:0000259" key="12">
    <source>
        <dbReference type="PROSITE" id="PS50112"/>
    </source>
</evidence>
<name>E1SUX6_FERBD</name>
<dbReference type="Pfam" id="PF00672">
    <property type="entry name" value="HAMP"/>
    <property type="match status" value="1"/>
</dbReference>
<keyword evidence="9" id="KW-0902">Two-component regulatory system</keyword>
<dbReference type="CDD" id="cd06225">
    <property type="entry name" value="HAMP"/>
    <property type="match status" value="1"/>
</dbReference>
<dbReference type="Gene3D" id="6.10.340.10">
    <property type="match status" value="1"/>
</dbReference>
<dbReference type="Gene3D" id="3.30.450.20">
    <property type="entry name" value="PAS domain"/>
    <property type="match status" value="1"/>
</dbReference>
<dbReference type="InterPro" id="IPR013767">
    <property type="entry name" value="PAS_fold"/>
</dbReference>
<evidence type="ECO:0000256" key="3">
    <source>
        <dbReference type="ARBA" id="ARBA00012438"/>
    </source>
</evidence>
<dbReference type="PRINTS" id="PR00344">
    <property type="entry name" value="BCTRLSENSOR"/>
</dbReference>
<proteinExistence type="predicted"/>
<keyword evidence="8" id="KW-0067">ATP-binding</keyword>
<keyword evidence="10" id="KW-0812">Transmembrane</keyword>
<evidence type="ECO:0000256" key="5">
    <source>
        <dbReference type="ARBA" id="ARBA00022679"/>
    </source>
</evidence>
<reference evidence="14 15" key="1">
    <citation type="journal article" date="2010" name="Stand. Genomic Sci.">
        <title>Complete genome sequence of Ferrimonas balearica type strain (PAT).</title>
        <authorList>
            <person name="Nolan M."/>
            <person name="Sikorski J."/>
            <person name="Davenport K."/>
            <person name="Lucas S."/>
            <person name="Glavina Del Rio T."/>
            <person name="Tice H."/>
            <person name="Cheng J."/>
            <person name="Goodwin L."/>
            <person name="Pitluck S."/>
            <person name="Liolios K."/>
            <person name="Ivanova N."/>
            <person name="Mavromatis K."/>
            <person name="Ovchinnikova G."/>
            <person name="Pati A."/>
            <person name="Chen A."/>
            <person name="Palaniappan K."/>
            <person name="Land M."/>
            <person name="Hauser L."/>
            <person name="Chang Y."/>
            <person name="Jeffries C."/>
            <person name="Tapia R."/>
            <person name="Brettin T."/>
            <person name="Detter J."/>
            <person name="Han C."/>
            <person name="Yasawong M."/>
            <person name="Rohde M."/>
            <person name="Tindall B."/>
            <person name="Goker M."/>
            <person name="Woyke T."/>
            <person name="Bristow J."/>
            <person name="Eisen J."/>
            <person name="Markowitz V."/>
            <person name="Hugenholtz P."/>
            <person name="Kyrpides N."/>
            <person name="Klenk H."/>
            <person name="Lapidus A."/>
        </authorList>
    </citation>
    <scope>NUCLEOTIDE SEQUENCE [LARGE SCALE GENOMIC DNA]</scope>
    <source>
        <strain evidence="15">DSM 9799 / CCM 4581 / KCTC 23876 / PAT</strain>
    </source>
</reference>
<dbReference type="InterPro" id="IPR003660">
    <property type="entry name" value="HAMP_dom"/>
</dbReference>
<evidence type="ECO:0000259" key="13">
    <source>
        <dbReference type="PROSITE" id="PS50885"/>
    </source>
</evidence>
<sequence length="451" mass="49729">MSLRALLLLWAALSSLIAALLAIGLPRLLPGYSEWSTTAQLLTLVLVLLPLMLLLVYRLSRPLRQGLAALEAGILNFADGDFSTTLPPRGSPETRTLAEQYNAMAIKLRQERFTLHQRELILDKVLQNSPMLVLLTDARGRIVLANRETEQFFGQTGLEGQNLSELLAPYDNHTRALFDATTDGLYPLHSDQQADTYYLVQGQFHLHGQPHRLILARQLTRELARQEAAAWKKVIRVISHELNNSLAPISSMSHSGRALLPEQSDPRLHRVFSAIEERCQSLNRFIQGYATFAKLPTPQPQLVSWHAFIEGLRAQYPFVLQGDLPALSGWFDASQLERAMVNLLKNAHESGSDADAITLSVETLESGVSLRVSDRGQGMSQATLNQALIPFYSTKRQGTGLGLALCREIAEAHGGQMQLQNRPDGGVSVSLWLPEGLASEAAGAAEKLKRG</sequence>
<protein>
    <recommendedName>
        <fullName evidence="3">histidine kinase</fullName>
        <ecNumber evidence="3">2.7.13.3</ecNumber>
    </recommendedName>
</protein>
<dbReference type="PANTHER" id="PTHR43065:SF51">
    <property type="entry name" value="HISTIDINE KINASE"/>
    <property type="match status" value="1"/>
</dbReference>
<dbReference type="Proteomes" id="UP000006683">
    <property type="component" value="Chromosome"/>
</dbReference>
<dbReference type="InterPro" id="IPR036097">
    <property type="entry name" value="HisK_dim/P_sf"/>
</dbReference>
<evidence type="ECO:0000256" key="7">
    <source>
        <dbReference type="ARBA" id="ARBA00022777"/>
    </source>
</evidence>
<keyword evidence="7 14" id="KW-0418">Kinase</keyword>
<dbReference type="RefSeq" id="WP_013345609.1">
    <property type="nucleotide sequence ID" value="NC_014541.1"/>
</dbReference>
<comment type="catalytic activity">
    <reaction evidence="1">
        <text>ATP + protein L-histidine = ADP + protein N-phospho-L-histidine.</text>
        <dbReference type="EC" id="2.7.13.3"/>
    </reaction>
</comment>
<evidence type="ECO:0000313" key="15">
    <source>
        <dbReference type="Proteomes" id="UP000006683"/>
    </source>
</evidence>
<evidence type="ECO:0000256" key="6">
    <source>
        <dbReference type="ARBA" id="ARBA00022741"/>
    </source>
</evidence>
<evidence type="ECO:0000256" key="10">
    <source>
        <dbReference type="SAM" id="Phobius"/>
    </source>
</evidence>
<feature type="transmembrane region" description="Helical" evidence="10">
    <location>
        <begin position="38"/>
        <end position="57"/>
    </location>
</feature>
<dbReference type="InterPro" id="IPR000014">
    <property type="entry name" value="PAS"/>
</dbReference>
<evidence type="ECO:0000256" key="8">
    <source>
        <dbReference type="ARBA" id="ARBA00022840"/>
    </source>
</evidence>
<dbReference type="PROSITE" id="PS50109">
    <property type="entry name" value="HIS_KIN"/>
    <property type="match status" value="1"/>
</dbReference>
<dbReference type="PANTHER" id="PTHR43065">
    <property type="entry name" value="SENSOR HISTIDINE KINASE"/>
    <property type="match status" value="1"/>
</dbReference>
<comment type="subcellular location">
    <subcellularLocation>
        <location evidence="2">Membrane</location>
    </subcellularLocation>
</comment>
<dbReference type="SUPFAM" id="SSF55874">
    <property type="entry name" value="ATPase domain of HSP90 chaperone/DNA topoisomerase II/histidine kinase"/>
    <property type="match status" value="1"/>
</dbReference>
<dbReference type="InterPro" id="IPR003594">
    <property type="entry name" value="HATPase_dom"/>
</dbReference>
<dbReference type="AlphaFoldDB" id="E1SUX6"/>
<dbReference type="SMART" id="SM00388">
    <property type="entry name" value="HisKA"/>
    <property type="match status" value="1"/>
</dbReference>
<dbReference type="NCBIfam" id="TIGR00229">
    <property type="entry name" value="sensory_box"/>
    <property type="match status" value="1"/>
</dbReference>
<dbReference type="CDD" id="cd00075">
    <property type="entry name" value="HATPase"/>
    <property type="match status" value="1"/>
</dbReference>
<dbReference type="SMART" id="SM00304">
    <property type="entry name" value="HAMP"/>
    <property type="match status" value="1"/>
</dbReference>
<feature type="domain" description="HAMP" evidence="13">
    <location>
        <begin position="61"/>
        <end position="113"/>
    </location>
</feature>
<keyword evidence="10" id="KW-1133">Transmembrane helix</keyword>
<dbReference type="KEGG" id="fbl:Fbal_2100"/>
<feature type="domain" description="PAS" evidence="12">
    <location>
        <begin position="118"/>
        <end position="154"/>
    </location>
</feature>
<dbReference type="InterPro" id="IPR035965">
    <property type="entry name" value="PAS-like_dom_sf"/>
</dbReference>
<dbReference type="SUPFAM" id="SSF47384">
    <property type="entry name" value="Homodimeric domain of signal transducing histidine kinase"/>
    <property type="match status" value="1"/>
</dbReference>
<gene>
    <name evidence="14" type="ordered locus">Fbal_2100</name>
</gene>
<dbReference type="STRING" id="550540.Fbal_2100"/>
<dbReference type="PROSITE" id="PS50112">
    <property type="entry name" value="PAS"/>
    <property type="match status" value="1"/>
</dbReference>
<evidence type="ECO:0000256" key="2">
    <source>
        <dbReference type="ARBA" id="ARBA00004370"/>
    </source>
</evidence>
<dbReference type="SUPFAM" id="SSF55785">
    <property type="entry name" value="PYP-like sensor domain (PAS domain)"/>
    <property type="match status" value="1"/>
</dbReference>
<evidence type="ECO:0000256" key="9">
    <source>
        <dbReference type="ARBA" id="ARBA00023012"/>
    </source>
</evidence>
<feature type="domain" description="Histidine kinase" evidence="11">
    <location>
        <begin position="237"/>
        <end position="437"/>
    </location>
</feature>
<dbReference type="GO" id="GO:0016020">
    <property type="term" value="C:membrane"/>
    <property type="evidence" value="ECO:0007669"/>
    <property type="project" value="UniProtKB-SubCell"/>
</dbReference>
<evidence type="ECO:0000313" key="14">
    <source>
        <dbReference type="EMBL" id="ADN76303.1"/>
    </source>
</evidence>
<dbReference type="InterPro" id="IPR004358">
    <property type="entry name" value="Sig_transdc_His_kin-like_C"/>
</dbReference>
<keyword evidence="4" id="KW-0597">Phosphoprotein</keyword>
<keyword evidence="10" id="KW-0472">Membrane</keyword>
<evidence type="ECO:0000256" key="4">
    <source>
        <dbReference type="ARBA" id="ARBA00022553"/>
    </source>
</evidence>
<organism evidence="14 15">
    <name type="scientific">Ferrimonas balearica (strain DSM 9799 / CCM 4581 / KCTC 23876 / PAT)</name>
    <dbReference type="NCBI Taxonomy" id="550540"/>
    <lineage>
        <taxon>Bacteria</taxon>
        <taxon>Pseudomonadati</taxon>
        <taxon>Pseudomonadota</taxon>
        <taxon>Gammaproteobacteria</taxon>
        <taxon>Alteromonadales</taxon>
        <taxon>Ferrimonadaceae</taxon>
        <taxon>Ferrimonas</taxon>
    </lineage>
</organism>
<dbReference type="SMART" id="SM00387">
    <property type="entry name" value="HATPase_c"/>
    <property type="match status" value="1"/>
</dbReference>
<dbReference type="PROSITE" id="PS50885">
    <property type="entry name" value="HAMP"/>
    <property type="match status" value="1"/>
</dbReference>
<accession>E1SUX6</accession>
<keyword evidence="5" id="KW-0808">Transferase</keyword>